<dbReference type="GO" id="GO:0012505">
    <property type="term" value="C:endomembrane system"/>
    <property type="evidence" value="ECO:0007669"/>
    <property type="project" value="TreeGrafter"/>
</dbReference>
<organism evidence="7 8">
    <name type="scientific">Oldenlandia corymbosa var. corymbosa</name>
    <dbReference type="NCBI Taxonomy" id="529605"/>
    <lineage>
        <taxon>Eukaryota</taxon>
        <taxon>Viridiplantae</taxon>
        <taxon>Streptophyta</taxon>
        <taxon>Embryophyta</taxon>
        <taxon>Tracheophyta</taxon>
        <taxon>Spermatophyta</taxon>
        <taxon>Magnoliopsida</taxon>
        <taxon>eudicotyledons</taxon>
        <taxon>Gunneridae</taxon>
        <taxon>Pentapetalae</taxon>
        <taxon>asterids</taxon>
        <taxon>lamiids</taxon>
        <taxon>Gentianales</taxon>
        <taxon>Rubiaceae</taxon>
        <taxon>Rubioideae</taxon>
        <taxon>Spermacoceae</taxon>
        <taxon>Hedyotis-Oldenlandia complex</taxon>
        <taxon>Oldenlandia</taxon>
    </lineage>
</organism>
<dbReference type="SUPFAM" id="SSF63829">
    <property type="entry name" value="Calcium-dependent phosphotriesterase"/>
    <property type="match status" value="1"/>
</dbReference>
<dbReference type="Pfam" id="PF03088">
    <property type="entry name" value="Str_synth"/>
    <property type="match status" value="1"/>
</dbReference>
<proteinExistence type="inferred from homology"/>
<keyword evidence="4" id="KW-0325">Glycoprotein</keyword>
<protein>
    <submittedName>
        <fullName evidence="7">OLC1v1014008C1</fullName>
    </submittedName>
</protein>
<dbReference type="PANTHER" id="PTHR10426:SF136">
    <property type="entry name" value="PROTEIN STRICTOSIDINE SYNTHASE-LIKE 9-LIKE"/>
    <property type="match status" value="1"/>
</dbReference>
<feature type="domain" description="Strictosidine synthase conserved region" evidence="6">
    <location>
        <begin position="169"/>
        <end position="246"/>
    </location>
</feature>
<evidence type="ECO:0000256" key="1">
    <source>
        <dbReference type="ARBA" id="ARBA00004116"/>
    </source>
</evidence>
<evidence type="ECO:0000256" key="4">
    <source>
        <dbReference type="ARBA" id="ARBA00023180"/>
    </source>
</evidence>
<sequence length="342" mass="37649">MMKNIMIMAPLFTFLLLFTLPCLISSNIISIRRNISITAFEKIPLPPKVTTTGGFTFDLFNKGPYIGVLDGRILKYNKIRRTFEDFAYTSPDRTSAFCDGTTNFNKLQICGFPAGLSPDPITGKIYVTDSSLGLDIVGNFGGLATNLVPSKDGVPYHTLNDLYAAINRKVYFVDASSIYNLRDINTSILTGDSTGKLLEYDSRTKVVVELLTGLGAPAGVASDSVASSIFVSEYAARRIQKYYKKGDKAGNSEVILSGLGNPFHITRIKGEDDFWVPINNVVNETYANTQAVKFNIDGQILAILDLTREFSQLVTTVYQQGNELYVTGLNTGYLGKYMLVYS</sequence>
<comment type="subcellular location">
    <subcellularLocation>
        <location evidence="1">Vacuole</location>
    </subcellularLocation>
</comment>
<comment type="similarity">
    <text evidence="2">Belongs to the strictosidine synthase family.</text>
</comment>
<dbReference type="InterPro" id="IPR011042">
    <property type="entry name" value="6-blade_b-propeller_TolB-like"/>
</dbReference>
<keyword evidence="3" id="KW-0926">Vacuole</keyword>
<evidence type="ECO:0000256" key="5">
    <source>
        <dbReference type="SAM" id="SignalP"/>
    </source>
</evidence>
<name>A0AAV1E2Y1_OLDCO</name>
<reference evidence="7" key="1">
    <citation type="submission" date="2023-03" db="EMBL/GenBank/DDBJ databases">
        <authorList>
            <person name="Julca I."/>
        </authorList>
    </citation>
    <scope>NUCLEOTIDE SEQUENCE</scope>
</reference>
<keyword evidence="8" id="KW-1185">Reference proteome</keyword>
<keyword evidence="5" id="KW-0732">Signal</keyword>
<dbReference type="GO" id="GO:0016787">
    <property type="term" value="F:hydrolase activity"/>
    <property type="evidence" value="ECO:0007669"/>
    <property type="project" value="TreeGrafter"/>
</dbReference>
<dbReference type="EMBL" id="OX459124">
    <property type="protein sequence ID" value="CAI9113410.1"/>
    <property type="molecule type" value="Genomic_DNA"/>
</dbReference>
<evidence type="ECO:0000256" key="3">
    <source>
        <dbReference type="ARBA" id="ARBA00022554"/>
    </source>
</evidence>
<dbReference type="Proteomes" id="UP001161247">
    <property type="component" value="Chromosome 7"/>
</dbReference>
<gene>
    <name evidence="7" type="ORF">OLC1_LOCUS20435</name>
</gene>
<dbReference type="PANTHER" id="PTHR10426">
    <property type="entry name" value="STRICTOSIDINE SYNTHASE-RELATED"/>
    <property type="match status" value="1"/>
</dbReference>
<dbReference type="AlphaFoldDB" id="A0AAV1E2Y1"/>
<dbReference type="InterPro" id="IPR018119">
    <property type="entry name" value="Strictosidine_synth_cons-reg"/>
</dbReference>
<evidence type="ECO:0000259" key="6">
    <source>
        <dbReference type="Pfam" id="PF03088"/>
    </source>
</evidence>
<dbReference type="GO" id="GO:0005773">
    <property type="term" value="C:vacuole"/>
    <property type="evidence" value="ECO:0007669"/>
    <property type="project" value="UniProtKB-SubCell"/>
</dbReference>
<evidence type="ECO:0000256" key="2">
    <source>
        <dbReference type="ARBA" id="ARBA00009191"/>
    </source>
</evidence>
<feature type="chain" id="PRO_5043662224" evidence="5">
    <location>
        <begin position="27"/>
        <end position="342"/>
    </location>
</feature>
<evidence type="ECO:0000313" key="8">
    <source>
        <dbReference type="Proteomes" id="UP001161247"/>
    </source>
</evidence>
<accession>A0AAV1E2Y1</accession>
<feature type="signal peptide" evidence="5">
    <location>
        <begin position="1"/>
        <end position="26"/>
    </location>
</feature>
<dbReference type="Gene3D" id="2.120.10.30">
    <property type="entry name" value="TolB, C-terminal domain"/>
    <property type="match status" value="1"/>
</dbReference>
<evidence type="ECO:0000313" key="7">
    <source>
        <dbReference type="EMBL" id="CAI9113410.1"/>
    </source>
</evidence>